<accession>A0A643CIP2</accession>
<dbReference type="EMBL" id="SGJD01001422">
    <property type="protein sequence ID" value="KAB0400020.1"/>
    <property type="molecule type" value="Genomic_DNA"/>
</dbReference>
<keyword evidence="1" id="KW-0472">Membrane</keyword>
<dbReference type="Proteomes" id="UP000437017">
    <property type="component" value="Unassembled WGS sequence"/>
</dbReference>
<comment type="caution">
    <text evidence="2">The sequence shown here is derived from an EMBL/GenBank/DDBJ whole genome shotgun (WGS) entry which is preliminary data.</text>
</comment>
<keyword evidence="1" id="KW-1133">Transmembrane helix</keyword>
<proteinExistence type="predicted"/>
<protein>
    <submittedName>
        <fullName evidence="2">Uncharacterized protein</fullName>
    </submittedName>
</protein>
<sequence length="156" mass="17395">MRLGIIICAVSQAVCFLGFIARLNWKKACQQAQVPASLKRNVAQDRTAALSQDPLCPVPTCISFYTEEKHPFKALSSFSSPAGPENHGGMWIREVEKTEEIQSDQQTCQVECLEVQPRAAWKLSGRQLVLRRGLLLFGVTVILLVGVLVRVYVRIQ</sequence>
<dbReference type="OrthoDB" id="2126698at2759"/>
<feature type="transmembrane region" description="Helical" evidence="1">
    <location>
        <begin position="134"/>
        <end position="153"/>
    </location>
</feature>
<reference evidence="2 3" key="1">
    <citation type="journal article" date="2019" name="PLoS ONE">
        <title>Genomic analyses reveal an absence of contemporary introgressive admixture between fin whales and blue whales, despite known hybrids.</title>
        <authorList>
            <person name="Westbury M.V."/>
            <person name="Petersen B."/>
            <person name="Lorenzen E.D."/>
        </authorList>
    </citation>
    <scope>NUCLEOTIDE SEQUENCE [LARGE SCALE GENOMIC DNA]</scope>
    <source>
        <strain evidence="2">FinWhale-01</strain>
    </source>
</reference>
<gene>
    <name evidence="2" type="ORF">E2I00_017962</name>
</gene>
<evidence type="ECO:0000313" key="2">
    <source>
        <dbReference type="EMBL" id="KAB0400020.1"/>
    </source>
</evidence>
<organism evidence="2 3">
    <name type="scientific">Balaenoptera physalus</name>
    <name type="common">Fin whale</name>
    <name type="synonym">Balaena physalus</name>
    <dbReference type="NCBI Taxonomy" id="9770"/>
    <lineage>
        <taxon>Eukaryota</taxon>
        <taxon>Metazoa</taxon>
        <taxon>Chordata</taxon>
        <taxon>Craniata</taxon>
        <taxon>Vertebrata</taxon>
        <taxon>Euteleostomi</taxon>
        <taxon>Mammalia</taxon>
        <taxon>Eutheria</taxon>
        <taxon>Laurasiatheria</taxon>
        <taxon>Artiodactyla</taxon>
        <taxon>Whippomorpha</taxon>
        <taxon>Cetacea</taxon>
        <taxon>Mysticeti</taxon>
        <taxon>Balaenopteridae</taxon>
        <taxon>Balaenoptera</taxon>
    </lineage>
</organism>
<keyword evidence="1" id="KW-0812">Transmembrane</keyword>
<dbReference type="AlphaFoldDB" id="A0A643CIP2"/>
<name>A0A643CIP2_BALPH</name>
<keyword evidence="3" id="KW-1185">Reference proteome</keyword>
<evidence type="ECO:0000313" key="3">
    <source>
        <dbReference type="Proteomes" id="UP000437017"/>
    </source>
</evidence>
<evidence type="ECO:0000256" key="1">
    <source>
        <dbReference type="SAM" id="Phobius"/>
    </source>
</evidence>